<proteinExistence type="predicted"/>
<dbReference type="EMBL" id="JBBMFD010000030">
    <property type="protein sequence ID" value="MEQ2441599.1"/>
    <property type="molecule type" value="Genomic_DNA"/>
</dbReference>
<accession>A0ABV1E3Z0</accession>
<protein>
    <submittedName>
        <fullName evidence="1">Uncharacterized protein</fullName>
    </submittedName>
</protein>
<comment type="caution">
    <text evidence="1">The sequence shown here is derived from an EMBL/GenBank/DDBJ whole genome shotgun (WGS) entry which is preliminary data.</text>
</comment>
<evidence type="ECO:0000313" key="1">
    <source>
        <dbReference type="EMBL" id="MEQ2441599.1"/>
    </source>
</evidence>
<dbReference type="RefSeq" id="WP_349220783.1">
    <property type="nucleotide sequence ID" value="NZ_JBBMFD010000030.1"/>
</dbReference>
<sequence length="584" mass="63944">MVTTTQAYQAAIAADTERVVPRLLFDFADPNLKAGNITVTASFDTDSRPEQVCDLSDLPAIRFASFEGRGFPLDGSVRIFDASDDARIGICSEDVSSDGGNLTYNVTLQVDRTISSAGITIWFDTAGHDGADSFVVAFYNGDKVVKTLSASNYEAEVYASAQPIDNYDRVLIGITRWQTPHRKVKVTRVMFGTSEDFGGDKLISLNAKEQINVFESNLSISEITAKFENSDGRFNPFAGNSQSRYLRQRIKMRPQLGLLLPSGATEYIDLGYYDLYQYPTSSEEDTASFVLRSPLQYMSGTYHPDSYEPISAGALAEKVFAAAGISDYEIDAGYYGVLVNQYVTGDHQLNVMLQWTANAVGGYVDVDKCTGKILLKTLDLSSAPAITLDDDNTTERPGLTQLSLPSGVEIPYYTIAIETDVAELIKETVAPNGREEYWITYDPAIEVSIAVNGGSLVSSSVFLATAKVTVESTGEAEITITGRKLKQNKAVYKYENPNKADNDLSPEILDNQLIADRTQAQVVAELYFAWLSKRVSAQVKWRGDMSIRAGDMAEIPEGKGLIVSNEITYDNGYLSQTTTLRAGE</sequence>
<gene>
    <name evidence="1" type="ORF">WMO26_12240</name>
</gene>
<reference evidence="1 2" key="1">
    <citation type="submission" date="2024-03" db="EMBL/GenBank/DDBJ databases">
        <title>Human intestinal bacterial collection.</title>
        <authorList>
            <person name="Pauvert C."/>
            <person name="Hitch T.C.A."/>
            <person name="Clavel T."/>
        </authorList>
    </citation>
    <scope>NUCLEOTIDE SEQUENCE [LARGE SCALE GENOMIC DNA]</scope>
    <source>
        <strain evidence="1 2">CLA-JM-H44</strain>
    </source>
</reference>
<keyword evidence="2" id="KW-1185">Reference proteome</keyword>
<dbReference type="Proteomes" id="UP001489509">
    <property type="component" value="Unassembled WGS sequence"/>
</dbReference>
<evidence type="ECO:0000313" key="2">
    <source>
        <dbReference type="Proteomes" id="UP001489509"/>
    </source>
</evidence>
<organism evidence="1 2">
    <name type="scientific">Solibaculum intestinale</name>
    <dbReference type="NCBI Taxonomy" id="3133165"/>
    <lineage>
        <taxon>Bacteria</taxon>
        <taxon>Bacillati</taxon>
        <taxon>Bacillota</taxon>
        <taxon>Clostridia</taxon>
        <taxon>Eubacteriales</taxon>
        <taxon>Oscillospiraceae</taxon>
        <taxon>Solibaculum</taxon>
    </lineage>
</organism>
<name>A0ABV1E3Z0_9FIRM</name>